<dbReference type="EMBL" id="JACGWL010000011">
    <property type="protein sequence ID" value="KAK4391717.1"/>
    <property type="molecule type" value="Genomic_DNA"/>
</dbReference>
<keyword evidence="2" id="KW-0548">Nucleotidyltransferase</keyword>
<gene>
    <name evidence="2" type="ORF">Sango_1949500</name>
</gene>
<dbReference type="AlphaFoldDB" id="A0AAE1WE85"/>
<dbReference type="Pfam" id="PF26252">
    <property type="entry name" value="RdRP_helical"/>
    <property type="match status" value="1"/>
</dbReference>
<keyword evidence="3" id="KW-1185">Reference proteome</keyword>
<protein>
    <submittedName>
        <fullName evidence="2">RNA-dependent RNA polymerase 3</fullName>
    </submittedName>
</protein>
<name>A0AAE1WE85_9LAMI</name>
<keyword evidence="2" id="KW-0696">RNA-directed RNA polymerase</keyword>
<dbReference type="Proteomes" id="UP001289374">
    <property type="component" value="Unassembled WGS sequence"/>
</dbReference>
<reference evidence="2" key="1">
    <citation type="submission" date="2020-06" db="EMBL/GenBank/DDBJ databases">
        <authorList>
            <person name="Li T."/>
            <person name="Hu X."/>
            <person name="Zhang T."/>
            <person name="Song X."/>
            <person name="Zhang H."/>
            <person name="Dai N."/>
            <person name="Sheng W."/>
            <person name="Hou X."/>
            <person name="Wei L."/>
        </authorList>
    </citation>
    <scope>NUCLEOTIDE SEQUENCE</scope>
    <source>
        <strain evidence="2">K16</strain>
        <tissue evidence="2">Leaf</tissue>
    </source>
</reference>
<dbReference type="GO" id="GO:0003968">
    <property type="term" value="F:RNA-directed RNA polymerase activity"/>
    <property type="evidence" value="ECO:0007669"/>
    <property type="project" value="UniProtKB-KW"/>
</dbReference>
<feature type="domain" description="RDRP helical" evidence="1">
    <location>
        <begin position="90"/>
        <end position="156"/>
    </location>
</feature>
<dbReference type="InterPro" id="IPR058751">
    <property type="entry name" value="RDRP_helical"/>
</dbReference>
<accession>A0AAE1WE85</accession>
<reference evidence="2" key="2">
    <citation type="journal article" date="2024" name="Plant">
        <title>Genomic evolution and insights into agronomic trait innovations of Sesamum species.</title>
        <authorList>
            <person name="Miao H."/>
            <person name="Wang L."/>
            <person name="Qu L."/>
            <person name="Liu H."/>
            <person name="Sun Y."/>
            <person name="Le M."/>
            <person name="Wang Q."/>
            <person name="Wei S."/>
            <person name="Zheng Y."/>
            <person name="Lin W."/>
            <person name="Duan Y."/>
            <person name="Cao H."/>
            <person name="Xiong S."/>
            <person name="Wang X."/>
            <person name="Wei L."/>
            <person name="Li C."/>
            <person name="Ma Q."/>
            <person name="Ju M."/>
            <person name="Zhao R."/>
            <person name="Li G."/>
            <person name="Mu C."/>
            <person name="Tian Q."/>
            <person name="Mei H."/>
            <person name="Zhang T."/>
            <person name="Gao T."/>
            <person name="Zhang H."/>
        </authorList>
    </citation>
    <scope>NUCLEOTIDE SEQUENCE</scope>
    <source>
        <strain evidence="2">K16</strain>
    </source>
</reference>
<evidence type="ECO:0000259" key="1">
    <source>
        <dbReference type="Pfam" id="PF26252"/>
    </source>
</evidence>
<keyword evidence="2" id="KW-0808">Transferase</keyword>
<organism evidence="2 3">
    <name type="scientific">Sesamum angolense</name>
    <dbReference type="NCBI Taxonomy" id="2727404"/>
    <lineage>
        <taxon>Eukaryota</taxon>
        <taxon>Viridiplantae</taxon>
        <taxon>Streptophyta</taxon>
        <taxon>Embryophyta</taxon>
        <taxon>Tracheophyta</taxon>
        <taxon>Spermatophyta</taxon>
        <taxon>Magnoliopsida</taxon>
        <taxon>eudicotyledons</taxon>
        <taxon>Gunneridae</taxon>
        <taxon>Pentapetalae</taxon>
        <taxon>asterids</taxon>
        <taxon>lamiids</taxon>
        <taxon>Lamiales</taxon>
        <taxon>Pedaliaceae</taxon>
        <taxon>Sesamum</taxon>
    </lineage>
</organism>
<evidence type="ECO:0000313" key="2">
    <source>
        <dbReference type="EMBL" id="KAK4391717.1"/>
    </source>
</evidence>
<comment type="caution">
    <text evidence="2">The sequence shown here is derived from an EMBL/GenBank/DDBJ whole genome shotgun (WGS) entry which is preliminary data.</text>
</comment>
<sequence>MSAQAADCQPQFEAGGDCERVRSPISSLSVDSIPSNLNRTGPQNIRCNLSFEDETLEKRSPGARYQSPLPDELGEMTDSDTISQQLMILSKLRFRKLFLVLSYIGRQKLEAVVNLDAANEIYGMKNLPMKDFEAKIWNSYGKKFCEESDRSQYLDWDSQKTHHYYCHVCRDGSYYFKNSLTEVIGDDNILIVKFLEDDSNTMGGSVVEDGILVGLRRYRFFGDYSVYFPLCGYTSISLWLK</sequence>
<proteinExistence type="predicted"/>
<evidence type="ECO:0000313" key="3">
    <source>
        <dbReference type="Proteomes" id="UP001289374"/>
    </source>
</evidence>